<dbReference type="STRING" id="1416806.CAL12_06680"/>
<accession>A0A1W6YHT4</accession>
<dbReference type="EMBL" id="CP021108">
    <property type="protein sequence ID" value="ARP80549.1"/>
    <property type="molecule type" value="Genomic_DNA"/>
</dbReference>
<dbReference type="OrthoDB" id="118834at2"/>
<dbReference type="AlphaFoldDB" id="A0A1W6YHT4"/>
<dbReference type="Proteomes" id="UP000194151">
    <property type="component" value="Chromosome"/>
</dbReference>
<organism evidence="3 4">
    <name type="scientific">Bordetella genomosp. 8</name>
    <dbReference type="NCBI Taxonomy" id="1416806"/>
    <lineage>
        <taxon>Bacteria</taxon>
        <taxon>Pseudomonadati</taxon>
        <taxon>Pseudomonadota</taxon>
        <taxon>Betaproteobacteria</taxon>
        <taxon>Burkholderiales</taxon>
        <taxon>Alcaligenaceae</taxon>
        <taxon>Bordetella</taxon>
    </lineage>
</organism>
<name>A0A1W6YHT4_9BORD</name>
<evidence type="ECO:0000313" key="3">
    <source>
        <dbReference type="EMBL" id="ARP80549.1"/>
    </source>
</evidence>
<dbReference type="RefSeq" id="WP_086063773.1">
    <property type="nucleotide sequence ID" value="NZ_CP021108.1"/>
</dbReference>
<sequence length="172" mass="18616">MHRRSSFKSGAVAALFVTASLSSAVALAKTPAAASSLAGTWTLVAADVQHPDGSRGRDYGAAPKGLLIVDKQGRYSLQIYKSERQRFASPDKSAATPAEYKEVVMGSSTHFGTISVDPAKSTLVFHIQNASFPNWEGEEQKRTYELKDGTLSYKVTARPNGDVPISIWRRVN</sequence>
<evidence type="ECO:0000256" key="1">
    <source>
        <dbReference type="SAM" id="SignalP"/>
    </source>
</evidence>
<dbReference type="KEGG" id="bgv:CAL12_06680"/>
<dbReference type="InterPro" id="IPR024311">
    <property type="entry name" value="Lipocalin-like"/>
</dbReference>
<reference evidence="3 4" key="1">
    <citation type="submission" date="2017-05" db="EMBL/GenBank/DDBJ databases">
        <title>Complete and WGS of Bordetella genogroups.</title>
        <authorList>
            <person name="Spilker T."/>
            <person name="LiPuma J."/>
        </authorList>
    </citation>
    <scope>NUCLEOTIDE SEQUENCE [LARGE SCALE GENOMIC DNA]</scope>
    <source>
        <strain evidence="3 4">AU19157</strain>
    </source>
</reference>
<feature type="domain" description="Lipocalin-like" evidence="2">
    <location>
        <begin position="39"/>
        <end position="158"/>
    </location>
</feature>
<keyword evidence="1" id="KW-0732">Signal</keyword>
<proteinExistence type="predicted"/>
<dbReference type="Pfam" id="PF13924">
    <property type="entry name" value="Lipocalin_5"/>
    <property type="match status" value="1"/>
</dbReference>
<evidence type="ECO:0000259" key="2">
    <source>
        <dbReference type="Pfam" id="PF13924"/>
    </source>
</evidence>
<feature type="chain" id="PRO_5012777641" evidence="1">
    <location>
        <begin position="29"/>
        <end position="172"/>
    </location>
</feature>
<keyword evidence="4" id="KW-1185">Reference proteome</keyword>
<protein>
    <submittedName>
        <fullName evidence="3">Lipocalin-like domain protein</fullName>
    </submittedName>
</protein>
<evidence type="ECO:0000313" key="4">
    <source>
        <dbReference type="Proteomes" id="UP000194151"/>
    </source>
</evidence>
<gene>
    <name evidence="3" type="ORF">CAL12_06680</name>
</gene>
<feature type="signal peptide" evidence="1">
    <location>
        <begin position="1"/>
        <end position="28"/>
    </location>
</feature>